<dbReference type="InParanoid" id="A0A024GEU2"/>
<comment type="caution">
    <text evidence="4">The sequence shown here is derived from an EMBL/GenBank/DDBJ whole genome shotgun (WGS) entry which is preliminary data.</text>
</comment>
<gene>
    <name evidence="4" type="ORF">BN9_056710</name>
</gene>
<dbReference type="Pfam" id="PF16899">
    <property type="entry name" value="Cyclin_C_2"/>
    <property type="match status" value="1"/>
</dbReference>
<dbReference type="PANTHER" id="PTHR10026">
    <property type="entry name" value="CYCLIN"/>
    <property type="match status" value="1"/>
</dbReference>
<dbReference type="InterPro" id="IPR031658">
    <property type="entry name" value="Cyclin_C_2"/>
</dbReference>
<dbReference type="EMBL" id="CAIX01000081">
    <property type="protein sequence ID" value="CCI44847.1"/>
    <property type="molecule type" value="Genomic_DNA"/>
</dbReference>
<feature type="region of interest" description="Disordered" evidence="2">
    <location>
        <begin position="359"/>
        <end position="400"/>
    </location>
</feature>
<dbReference type="AlphaFoldDB" id="A0A024GEU2"/>
<dbReference type="SUPFAM" id="SSF47954">
    <property type="entry name" value="Cyclin-like"/>
    <property type="match status" value="2"/>
</dbReference>
<evidence type="ECO:0000313" key="4">
    <source>
        <dbReference type="EMBL" id="CCI44847.1"/>
    </source>
</evidence>
<dbReference type="Proteomes" id="UP000053237">
    <property type="component" value="Unassembled WGS sequence"/>
</dbReference>
<name>A0A024GEU2_9STRA</name>
<dbReference type="InterPro" id="IPR043198">
    <property type="entry name" value="Cyclin/Ssn8"/>
</dbReference>
<evidence type="ECO:0000313" key="5">
    <source>
        <dbReference type="Proteomes" id="UP000053237"/>
    </source>
</evidence>
<dbReference type="Gene3D" id="1.10.472.10">
    <property type="entry name" value="Cyclin-like"/>
    <property type="match status" value="2"/>
</dbReference>
<dbReference type="InterPro" id="IPR013763">
    <property type="entry name" value="Cyclin-like_dom"/>
</dbReference>
<dbReference type="GO" id="GO:0016538">
    <property type="term" value="F:cyclin-dependent protein serine/threonine kinase regulator activity"/>
    <property type="evidence" value="ECO:0007669"/>
    <property type="project" value="InterPro"/>
</dbReference>
<organism evidence="4 5">
    <name type="scientific">Albugo candida</name>
    <dbReference type="NCBI Taxonomy" id="65357"/>
    <lineage>
        <taxon>Eukaryota</taxon>
        <taxon>Sar</taxon>
        <taxon>Stramenopiles</taxon>
        <taxon>Oomycota</taxon>
        <taxon>Peronosporomycetes</taxon>
        <taxon>Albuginales</taxon>
        <taxon>Albuginaceae</taxon>
        <taxon>Albugo</taxon>
    </lineage>
</organism>
<protein>
    <recommendedName>
        <fullName evidence="3">Cyclin-like domain-containing protein</fullName>
    </recommendedName>
</protein>
<sequence>MSYLHRSTHLNNWIFTQEELILVRDLRTIKSQTTSSKHHASRSGGNAAEKEGAAFLGRRQARSFAALIPKSTLAIPNVNDWNDETDLKKAKDFAVEASKEAAFDTSLLPSLEEEKTLVEFYESKVQESCTQLFRTSEKVKSSAIQLFKRFYLSNSVAEFHPKYLVPTVIYVAAKVEEQYISVETIAEHLKVDHKHVIGHEMILLEGVRFHLIMYHPFRPLLGFVDDLRLYAKAKGKQLPLELLQILHTKASVVVNEFLLTDVPLLYHPAQLALAALFEAIDPTNTDTSQVCREDLIACIRLHAPGGDSIVKSMVDILGSIAKHRKRTLPSTDGTNDQADFDPKAIKAIYKKLKPFHEVYEEGNPATQGKHKTKKSKDGKDVKKRKKSTSKDNKSSKKAKK</sequence>
<evidence type="ECO:0000256" key="2">
    <source>
        <dbReference type="SAM" id="MobiDB-lite"/>
    </source>
</evidence>
<dbReference type="GO" id="GO:0006357">
    <property type="term" value="P:regulation of transcription by RNA polymerase II"/>
    <property type="evidence" value="ECO:0007669"/>
    <property type="project" value="InterPro"/>
</dbReference>
<accession>A0A024GEU2</accession>
<dbReference type="CDD" id="cd20525">
    <property type="entry name" value="CYCLIN_CCNH_rpt2"/>
    <property type="match status" value="1"/>
</dbReference>
<feature type="domain" description="Cyclin-like" evidence="3">
    <location>
        <begin position="123"/>
        <end position="205"/>
    </location>
</feature>
<evidence type="ECO:0000256" key="1">
    <source>
        <dbReference type="ARBA" id="ARBA00023127"/>
    </source>
</evidence>
<dbReference type="OrthoDB" id="340962at2759"/>
<evidence type="ECO:0000259" key="3">
    <source>
        <dbReference type="SMART" id="SM00385"/>
    </source>
</evidence>
<dbReference type="CDD" id="cd20524">
    <property type="entry name" value="CYCLIN_CCNH_rpt1"/>
    <property type="match status" value="1"/>
</dbReference>
<proteinExistence type="predicted"/>
<dbReference type="InterPro" id="IPR036915">
    <property type="entry name" value="Cyclin-like_sf"/>
</dbReference>
<dbReference type="STRING" id="65357.A0A024GEU2"/>
<keyword evidence="1" id="KW-0195">Cyclin</keyword>
<reference evidence="4 5" key="1">
    <citation type="submission" date="2012-05" db="EMBL/GenBank/DDBJ databases">
        <title>Recombination and specialization in a pathogen metapopulation.</title>
        <authorList>
            <person name="Gardiner A."/>
            <person name="Kemen E."/>
            <person name="Schultz-Larsen T."/>
            <person name="MacLean D."/>
            <person name="Van Oosterhout C."/>
            <person name="Jones J.D.G."/>
        </authorList>
    </citation>
    <scope>NUCLEOTIDE SEQUENCE [LARGE SCALE GENOMIC DNA]</scope>
    <source>
        <strain evidence="4 5">Ac Nc2</strain>
    </source>
</reference>
<dbReference type="SMART" id="SM00385">
    <property type="entry name" value="CYCLIN"/>
    <property type="match status" value="1"/>
</dbReference>
<keyword evidence="5" id="KW-1185">Reference proteome</keyword>